<gene>
    <name evidence="2" type="ORF">B0A49_08819</name>
</gene>
<dbReference type="PANTHER" id="PTHR21248">
    <property type="entry name" value="CARDIOLIPIN SYNTHASE"/>
    <property type="match status" value="1"/>
</dbReference>
<dbReference type="InterPro" id="IPR001736">
    <property type="entry name" value="PLipase_D/transphosphatidylase"/>
</dbReference>
<dbReference type="GO" id="GO:0030572">
    <property type="term" value="F:phosphatidyltransferase activity"/>
    <property type="evidence" value="ECO:0007669"/>
    <property type="project" value="UniProtKB-ARBA"/>
</dbReference>
<organism evidence="2 3">
    <name type="scientific">Cryomyces minteri</name>
    <dbReference type="NCBI Taxonomy" id="331657"/>
    <lineage>
        <taxon>Eukaryota</taxon>
        <taxon>Fungi</taxon>
        <taxon>Dikarya</taxon>
        <taxon>Ascomycota</taxon>
        <taxon>Pezizomycotina</taxon>
        <taxon>Dothideomycetes</taxon>
        <taxon>Dothideomycetes incertae sedis</taxon>
        <taxon>Cryomyces</taxon>
    </lineage>
</organism>
<dbReference type="SUPFAM" id="SSF56024">
    <property type="entry name" value="Phospholipase D/nuclease"/>
    <property type="match status" value="2"/>
</dbReference>
<feature type="domain" description="PLD phosphodiesterase" evidence="1">
    <location>
        <begin position="429"/>
        <end position="451"/>
    </location>
</feature>
<evidence type="ECO:0000259" key="1">
    <source>
        <dbReference type="PROSITE" id="PS50035"/>
    </source>
</evidence>
<dbReference type="OrthoDB" id="2958217at2759"/>
<dbReference type="GO" id="GO:0032049">
    <property type="term" value="P:cardiolipin biosynthetic process"/>
    <property type="evidence" value="ECO:0007669"/>
    <property type="project" value="UniProtKB-ARBA"/>
</dbReference>
<dbReference type="AlphaFoldDB" id="A0A4U0WSB6"/>
<dbReference type="Pfam" id="PF13091">
    <property type="entry name" value="PLDc_2"/>
    <property type="match status" value="1"/>
</dbReference>
<accession>A0A4U0WSB6</accession>
<feature type="domain" description="PLD phosphodiesterase" evidence="1">
    <location>
        <begin position="167"/>
        <end position="194"/>
    </location>
</feature>
<keyword evidence="3" id="KW-1185">Reference proteome</keyword>
<evidence type="ECO:0000313" key="2">
    <source>
        <dbReference type="EMBL" id="TKA64585.1"/>
    </source>
</evidence>
<dbReference type="PROSITE" id="PS50035">
    <property type="entry name" value="PLD"/>
    <property type="match status" value="2"/>
</dbReference>
<dbReference type="InterPro" id="IPR025202">
    <property type="entry name" value="PLD-like_dom"/>
</dbReference>
<dbReference type="STRING" id="331657.A0A4U0WSB6"/>
<comment type="caution">
    <text evidence="2">The sequence shown here is derived from an EMBL/GenBank/DDBJ whole genome shotgun (WGS) entry which is preliminary data.</text>
</comment>
<sequence length="491" mass="55105">MENSSGDSWASSNLLHAWLTDHCERARKNRRDDPSYFNSDPGTLVTKAEVHSFAVGTGDSIVSSLIPAIESAEAEVVIVTCFWAKSSSSQRISNALRVLSSKGIERGRSVSVRICFSSLSIFQKLFHTTSLNGYIYPSSTWVTRFGLPPAKELRGLDLVVKSIFVRPFSVMHPKFVIVDRKRVWLPSCNISWEDWFEGCLELTGPVVGQFVRFWEQFWYRDDLRMMSAVTILDGNIMGDQETNVPNTFQHPERLRETKLDGASARVLPRTLDIYLRDVRTIFLPSPHHVNPRFRPLPWQDAPPPPPTPLNTFMLRLITTATSDVYIQTPNLTAPPVLSVLLAALRRGVNVHIVTSERLMILEQLVTAGTTTSRCVRKLVKVHKRLLAGTSGVPSDVEHGYVQKPGALRIYYYQPCLTTPKSRPEPVQSHLKLTVVDGNITVLGSGNMDRASWYTSQELGVAFFSRELAEKIRSTVAQAMESRTRVCYSSSP</sequence>
<dbReference type="Gene3D" id="3.30.870.10">
    <property type="entry name" value="Endonuclease Chain A"/>
    <property type="match status" value="2"/>
</dbReference>
<protein>
    <recommendedName>
        <fullName evidence="1">PLD phosphodiesterase domain-containing protein</fullName>
    </recommendedName>
</protein>
<proteinExistence type="predicted"/>
<evidence type="ECO:0000313" key="3">
    <source>
        <dbReference type="Proteomes" id="UP000308768"/>
    </source>
</evidence>
<name>A0A4U0WSB6_9PEZI</name>
<dbReference type="Proteomes" id="UP000308768">
    <property type="component" value="Unassembled WGS sequence"/>
</dbReference>
<reference evidence="2 3" key="1">
    <citation type="submission" date="2017-03" db="EMBL/GenBank/DDBJ databases">
        <title>Genomes of endolithic fungi from Antarctica.</title>
        <authorList>
            <person name="Coleine C."/>
            <person name="Masonjones S."/>
            <person name="Stajich J.E."/>
        </authorList>
    </citation>
    <scope>NUCLEOTIDE SEQUENCE [LARGE SCALE GENOMIC DNA]</scope>
    <source>
        <strain evidence="2 3">CCFEE 5187</strain>
    </source>
</reference>
<dbReference type="EMBL" id="NAJN01001245">
    <property type="protein sequence ID" value="TKA64585.1"/>
    <property type="molecule type" value="Genomic_DNA"/>
</dbReference>
<dbReference type="PANTHER" id="PTHR21248:SF11">
    <property type="entry name" value="PLD PHOSPHODIESTERASE DOMAIN-CONTAINING PROTEIN"/>
    <property type="match status" value="1"/>
</dbReference>
<dbReference type="CDD" id="cd00138">
    <property type="entry name" value="PLDc_SF"/>
    <property type="match status" value="1"/>
</dbReference>